<dbReference type="EMBL" id="LXWW01000288">
    <property type="protein sequence ID" value="OAO14089.1"/>
    <property type="molecule type" value="Genomic_DNA"/>
</dbReference>
<evidence type="ECO:0000313" key="5">
    <source>
        <dbReference type="Proteomes" id="UP000078348"/>
    </source>
</evidence>
<evidence type="ECO:0000256" key="2">
    <source>
        <dbReference type="SAM" id="MobiDB-lite"/>
    </source>
</evidence>
<evidence type="ECO:0000313" key="4">
    <source>
        <dbReference type="EMBL" id="OAO14089.1"/>
    </source>
</evidence>
<dbReference type="PROSITE" id="PS51203">
    <property type="entry name" value="CS"/>
    <property type="match status" value="1"/>
</dbReference>
<feature type="domain" description="CS" evidence="3">
    <location>
        <begin position="2"/>
        <end position="92"/>
    </location>
</feature>
<reference evidence="4 5" key="1">
    <citation type="submission" date="2016-05" db="EMBL/GenBank/DDBJ databases">
        <title>Nuclear genome of Blastocystis sp. subtype 1 NandII.</title>
        <authorList>
            <person name="Gentekaki E."/>
            <person name="Curtis B."/>
            <person name="Stairs C."/>
            <person name="Eme L."/>
            <person name="Herman E."/>
            <person name="Klimes V."/>
            <person name="Arias M.C."/>
            <person name="Elias M."/>
            <person name="Hilliou F."/>
            <person name="Klute M."/>
            <person name="Malik S.-B."/>
            <person name="Pightling A."/>
            <person name="Rachubinski R."/>
            <person name="Salas D."/>
            <person name="Schlacht A."/>
            <person name="Suga H."/>
            <person name="Archibald J."/>
            <person name="Ball S.G."/>
            <person name="Clark G."/>
            <person name="Dacks J."/>
            <person name="Van Der Giezen M."/>
            <person name="Tsaousis A."/>
            <person name="Roger A."/>
        </authorList>
    </citation>
    <scope>NUCLEOTIDE SEQUENCE [LARGE SCALE GENOMIC DNA]</scope>
    <source>
        <strain evidence="5">ATCC 50177 / NandII</strain>
    </source>
</reference>
<dbReference type="InterPro" id="IPR039742">
    <property type="entry name" value="Shq1"/>
</dbReference>
<dbReference type="STRING" id="478820.A0A196SDK6"/>
<dbReference type="GO" id="GO:0005737">
    <property type="term" value="C:cytoplasm"/>
    <property type="evidence" value="ECO:0007669"/>
    <property type="project" value="TreeGrafter"/>
</dbReference>
<dbReference type="Gene3D" id="2.60.40.790">
    <property type="match status" value="1"/>
</dbReference>
<dbReference type="GO" id="GO:0000493">
    <property type="term" value="P:box H/ACA snoRNP assembly"/>
    <property type="evidence" value="ECO:0007669"/>
    <property type="project" value="InterPro"/>
</dbReference>
<sequence length="619" mass="70423">MPVTPKFSISQDDEFVIIEINVPWVRVGDMEFVVDGCEFSFFCNPYLLKLQFPYPCIDDERAKAVYDMDKDNGTIFVHVPKEEKGRVFPDLDMFSTLLMKPEPMPTMDSIREEHHQPLVQEIKENGTEPTEKVEPSKTSKELLSLEEDDHPHRKYGFDDLFENVFKSFEDCNDVIENPVPDDSTVDPLELMKEMESAKFDADHYLSDYIYGKEDYLYTEFVDFLPDWVKADRIIRKRLKSEPSPPLVPSSSWTESAESAESVKPMTVAPIVAEVKKAAGTEGKKPLIEVISETSAESTEETAAPPRLDGELHYPSLLVVDSSKPTQSPSNPSQLLTNTTQSPSNPSQSPTNTTQSPSNPSQLPTNTTQSPSNPSQSPTNTTHSPTDMPTLSRRPENLSQKMREHIQASRVSHEEGAEDFRLTADEKELLLSIKSVPVTVPASRLRRALGSLVDVLCAYCYDVRITQHDPSPESAWTIAILSPTLSWLAPSEDLQRVLVHFARRVLIYPYLRRYDLARLCIKDCAVILKLGKRRVLKCLLEIKKIFKYAERKYILNTLYIDKFILWVQTLDYPLLFDVAEEITYLLSTAVTRESLDLGIPELDEQGKEIYREEQAMKEEE</sequence>
<dbReference type="PANTHER" id="PTHR12967:SF0">
    <property type="entry name" value="PROTEIN SHQ1 HOMOLOG"/>
    <property type="match status" value="1"/>
</dbReference>
<dbReference type="CDD" id="cd00298">
    <property type="entry name" value="ACD_sHsps_p23-like"/>
    <property type="match status" value="1"/>
</dbReference>
<feature type="compositionally biased region" description="Low complexity" evidence="2">
    <location>
        <begin position="336"/>
        <end position="385"/>
    </location>
</feature>
<comment type="caution">
    <text evidence="4">The sequence shown here is derived from an EMBL/GenBank/DDBJ whole genome shotgun (WGS) entry which is preliminary data.</text>
</comment>
<evidence type="ECO:0000256" key="1">
    <source>
        <dbReference type="ARBA" id="ARBA00005607"/>
    </source>
</evidence>
<feature type="compositionally biased region" description="Low complexity" evidence="2">
    <location>
        <begin position="248"/>
        <end position="261"/>
    </location>
</feature>
<comment type="similarity">
    <text evidence="1">Belongs to the SHQ1 family.</text>
</comment>
<dbReference type="AlphaFoldDB" id="A0A196SDK6"/>
<dbReference type="InterPro" id="IPR007009">
    <property type="entry name" value="Shq1_C"/>
</dbReference>
<evidence type="ECO:0000259" key="3">
    <source>
        <dbReference type="PROSITE" id="PS51203"/>
    </source>
</evidence>
<feature type="compositionally biased region" description="Low complexity" evidence="2">
    <location>
        <begin position="291"/>
        <end position="303"/>
    </location>
</feature>
<dbReference type="InterPro" id="IPR048696">
    <property type="entry name" value="SHQ1-like_CS"/>
</dbReference>
<dbReference type="Proteomes" id="UP000078348">
    <property type="component" value="Unassembled WGS sequence"/>
</dbReference>
<dbReference type="GO" id="GO:0051082">
    <property type="term" value="F:unfolded protein binding"/>
    <property type="evidence" value="ECO:0007669"/>
    <property type="project" value="TreeGrafter"/>
</dbReference>
<gene>
    <name evidence="4" type="ORF">AV274_4155</name>
</gene>
<organism evidence="4 5">
    <name type="scientific">Blastocystis sp. subtype 1 (strain ATCC 50177 / NandII)</name>
    <dbReference type="NCBI Taxonomy" id="478820"/>
    <lineage>
        <taxon>Eukaryota</taxon>
        <taxon>Sar</taxon>
        <taxon>Stramenopiles</taxon>
        <taxon>Bigyra</taxon>
        <taxon>Opalozoa</taxon>
        <taxon>Opalinata</taxon>
        <taxon>Blastocystidae</taxon>
        <taxon>Blastocystis</taxon>
    </lineage>
</organism>
<protein>
    <submittedName>
        <fullName evidence="4">Protein SHQ1</fullName>
    </submittedName>
</protein>
<name>A0A196SDK6_BLAHN</name>
<dbReference type="Pfam" id="PF04925">
    <property type="entry name" value="SHQ1"/>
    <property type="match status" value="1"/>
</dbReference>
<proteinExistence type="inferred from homology"/>
<accession>A0A196SDK6</accession>
<feature type="region of interest" description="Disordered" evidence="2">
    <location>
        <begin position="240"/>
        <end position="263"/>
    </location>
</feature>
<dbReference type="OrthoDB" id="73639at2759"/>
<dbReference type="SUPFAM" id="SSF49764">
    <property type="entry name" value="HSP20-like chaperones"/>
    <property type="match status" value="1"/>
</dbReference>
<feature type="region of interest" description="Disordered" evidence="2">
    <location>
        <begin position="291"/>
        <end position="310"/>
    </location>
</feature>
<dbReference type="InterPro" id="IPR007052">
    <property type="entry name" value="CS_dom"/>
</dbReference>
<feature type="compositionally biased region" description="Polar residues" evidence="2">
    <location>
        <begin position="322"/>
        <end position="335"/>
    </location>
</feature>
<dbReference type="InterPro" id="IPR008978">
    <property type="entry name" value="HSP20-like_chaperone"/>
</dbReference>
<dbReference type="Pfam" id="PF21413">
    <property type="entry name" value="SHQ1-like_CS"/>
    <property type="match status" value="1"/>
</dbReference>
<keyword evidence="5" id="KW-1185">Reference proteome</keyword>
<dbReference type="GO" id="GO:0005654">
    <property type="term" value="C:nucleoplasm"/>
    <property type="evidence" value="ECO:0007669"/>
    <property type="project" value="TreeGrafter"/>
</dbReference>
<feature type="region of interest" description="Disordered" evidence="2">
    <location>
        <begin position="320"/>
        <end position="392"/>
    </location>
</feature>
<dbReference type="PANTHER" id="PTHR12967">
    <property type="entry name" value="PROTEIN SHQ1 HOMOLOG"/>
    <property type="match status" value="1"/>
</dbReference>